<evidence type="ECO:0000256" key="2">
    <source>
        <dbReference type="ARBA" id="ARBA00022730"/>
    </source>
</evidence>
<evidence type="ECO:0000313" key="10">
    <source>
        <dbReference type="EMBL" id="AEJ60798.1"/>
    </source>
</evidence>
<dbReference type="InterPro" id="IPR000597">
    <property type="entry name" value="Ribosomal_uL3"/>
</dbReference>
<dbReference type="PANTHER" id="PTHR11229:SF16">
    <property type="entry name" value="LARGE RIBOSOMAL SUBUNIT PROTEIN UL3C"/>
    <property type="match status" value="1"/>
</dbReference>
<dbReference type="InterPro" id="IPR019927">
    <property type="entry name" value="Ribosomal_uL3_bac/org-type"/>
</dbReference>
<keyword evidence="3 7" id="KW-0694">RNA-binding</keyword>
<evidence type="ECO:0000256" key="3">
    <source>
        <dbReference type="ARBA" id="ARBA00022884"/>
    </source>
</evidence>
<evidence type="ECO:0000256" key="7">
    <source>
        <dbReference type="HAMAP-Rule" id="MF_01325"/>
    </source>
</evidence>
<proteinExistence type="inferred from homology"/>
<dbReference type="KEGG" id="stq:Spith_0518"/>
<evidence type="ECO:0000256" key="9">
    <source>
        <dbReference type="RuleBase" id="RU003906"/>
    </source>
</evidence>
<evidence type="ECO:0000313" key="11">
    <source>
        <dbReference type="Proteomes" id="UP000007254"/>
    </source>
</evidence>
<dbReference type="InterPro" id="IPR009000">
    <property type="entry name" value="Transl_B-barrel_sf"/>
</dbReference>
<name>G0GF99_WINT7</name>
<dbReference type="STRING" id="869211.Spith_0518"/>
<dbReference type="Proteomes" id="UP000007254">
    <property type="component" value="Chromosome"/>
</dbReference>
<evidence type="ECO:0000256" key="4">
    <source>
        <dbReference type="ARBA" id="ARBA00022980"/>
    </source>
</evidence>
<accession>G0GF99</accession>
<organism evidence="10 11">
    <name type="scientific">Winmispira thermophila (strain ATCC 700085 / DSM 6578 / Z-1203)</name>
    <name type="common">Spirochaeta thermophila</name>
    <dbReference type="NCBI Taxonomy" id="869211"/>
    <lineage>
        <taxon>Bacteria</taxon>
        <taxon>Pseudomonadati</taxon>
        <taxon>Spirochaetota</taxon>
        <taxon>Spirochaetia</taxon>
        <taxon>Winmispirales</taxon>
        <taxon>Winmispiraceae</taxon>
        <taxon>Winmispira</taxon>
    </lineage>
</organism>
<keyword evidence="2 7" id="KW-0699">rRNA-binding</keyword>
<keyword evidence="5 7" id="KW-0687">Ribonucleoprotein</keyword>
<dbReference type="EMBL" id="CP002903">
    <property type="protein sequence ID" value="AEJ60798.1"/>
    <property type="molecule type" value="Genomic_DNA"/>
</dbReference>
<evidence type="ECO:0000256" key="1">
    <source>
        <dbReference type="ARBA" id="ARBA00006540"/>
    </source>
</evidence>
<comment type="function">
    <text evidence="7 9">One of the primary rRNA binding proteins, it binds directly near the 3'-end of the 23S rRNA, where it nucleates assembly of the 50S subunit.</text>
</comment>
<keyword evidence="11" id="KW-1185">Reference proteome</keyword>
<dbReference type="RefSeq" id="WP_014624188.1">
    <property type="nucleotide sequence ID" value="NC_017583.1"/>
</dbReference>
<protein>
    <recommendedName>
        <fullName evidence="6 7">Large ribosomal subunit protein uL3</fullName>
    </recommendedName>
</protein>
<dbReference type="GO" id="GO:0006412">
    <property type="term" value="P:translation"/>
    <property type="evidence" value="ECO:0007669"/>
    <property type="project" value="UniProtKB-UniRule"/>
</dbReference>
<comment type="similarity">
    <text evidence="1 7 8">Belongs to the universal ribosomal protein uL3 family.</text>
</comment>
<dbReference type="OrthoDB" id="9806135at2"/>
<dbReference type="PROSITE" id="PS00474">
    <property type="entry name" value="RIBOSOMAL_L3"/>
    <property type="match status" value="1"/>
</dbReference>
<evidence type="ECO:0000256" key="5">
    <source>
        <dbReference type="ARBA" id="ARBA00023274"/>
    </source>
</evidence>
<dbReference type="HAMAP" id="MF_01325_B">
    <property type="entry name" value="Ribosomal_uL3_B"/>
    <property type="match status" value="1"/>
</dbReference>
<dbReference type="GO" id="GO:0003735">
    <property type="term" value="F:structural constituent of ribosome"/>
    <property type="evidence" value="ECO:0007669"/>
    <property type="project" value="UniProtKB-UniRule"/>
</dbReference>
<evidence type="ECO:0000256" key="8">
    <source>
        <dbReference type="RuleBase" id="RU003905"/>
    </source>
</evidence>
<dbReference type="GO" id="GO:0019843">
    <property type="term" value="F:rRNA binding"/>
    <property type="evidence" value="ECO:0007669"/>
    <property type="project" value="UniProtKB-UniRule"/>
</dbReference>
<dbReference type="InterPro" id="IPR019926">
    <property type="entry name" value="Ribosomal_uL3_CS"/>
</dbReference>
<dbReference type="HOGENOM" id="CLU_044142_4_1_12"/>
<dbReference type="Pfam" id="PF00297">
    <property type="entry name" value="Ribosomal_L3"/>
    <property type="match status" value="1"/>
</dbReference>
<dbReference type="FunFam" id="2.40.30.10:FF:000004">
    <property type="entry name" value="50S ribosomal protein L3"/>
    <property type="match status" value="1"/>
</dbReference>
<dbReference type="PANTHER" id="PTHR11229">
    <property type="entry name" value="50S RIBOSOMAL PROTEIN L3"/>
    <property type="match status" value="1"/>
</dbReference>
<reference evidence="10 11" key="1">
    <citation type="submission" date="2011-06" db="EMBL/GenBank/DDBJ databases">
        <title>The complete genome of Spirochaeta thermophila DSM 6578.</title>
        <authorList>
            <consortium name="US DOE Joint Genome Institute (JGI-PGF)"/>
            <person name="Lucas S."/>
            <person name="Lapidus A."/>
            <person name="Bruce D."/>
            <person name="Goodwin L."/>
            <person name="Pitluck S."/>
            <person name="Peters L."/>
            <person name="Kyrpides N."/>
            <person name="Mavromatis K."/>
            <person name="Ivanova N."/>
            <person name="Mikailova N."/>
            <person name="Pagani I."/>
            <person name="Chertkov O."/>
            <person name="Detter J.C."/>
            <person name="Tapia R."/>
            <person name="Han C."/>
            <person name="Land M."/>
            <person name="Hauser L."/>
            <person name="Markowitz V."/>
            <person name="Cheng J.-F."/>
            <person name="Hugenholtz P."/>
            <person name="Woyke T."/>
            <person name="Wu D."/>
            <person name="Spring S."/>
            <person name="Merkhoffer B."/>
            <person name="Schneider S."/>
            <person name="Klenk H.-P."/>
            <person name="Eisen J.A."/>
        </authorList>
    </citation>
    <scope>NUCLEOTIDE SEQUENCE [LARGE SCALE GENOMIC DNA]</scope>
    <source>
        <strain evidence="11">ATCC 700085 / DSM 6578 / Z-1203</strain>
    </source>
</reference>
<keyword evidence="4 7" id="KW-0689">Ribosomal protein</keyword>
<sequence>MVGVIGRKLGMTQVFDANGYVVPVTVIKVEKNTVVDVRTPERHGYRALVLGAFPLKASRAVKPYLGQFQKRGLEPKKVLREIRDFEGDYKPGDEIGVEIFEGVRFVDVRGLSKGKGYQGVMKRHGFSGGPASHGSKFHRAHGSTGQATYPAKVLKGTKMAGRMGGVQVCVQNLRIVEVDKERGCLLVEGAVPGPRKGVVIVTRAKKKR</sequence>
<dbReference type="GO" id="GO:0022625">
    <property type="term" value="C:cytosolic large ribosomal subunit"/>
    <property type="evidence" value="ECO:0007669"/>
    <property type="project" value="TreeGrafter"/>
</dbReference>
<dbReference type="SUPFAM" id="SSF50447">
    <property type="entry name" value="Translation proteins"/>
    <property type="match status" value="1"/>
</dbReference>
<dbReference type="Gene3D" id="2.40.30.10">
    <property type="entry name" value="Translation factors"/>
    <property type="match status" value="1"/>
</dbReference>
<evidence type="ECO:0000256" key="6">
    <source>
        <dbReference type="ARBA" id="ARBA00035243"/>
    </source>
</evidence>
<dbReference type="AlphaFoldDB" id="G0GF99"/>
<dbReference type="NCBIfam" id="TIGR03625">
    <property type="entry name" value="L3_bact"/>
    <property type="match status" value="1"/>
</dbReference>
<comment type="subunit">
    <text evidence="7 9">Part of the 50S ribosomal subunit. Forms a cluster with proteins L14 and L19.</text>
</comment>
<gene>
    <name evidence="7" type="primary">rplC</name>
    <name evidence="10" type="ordered locus">Spith_0518</name>
</gene>
<dbReference type="Gene3D" id="3.30.160.810">
    <property type="match status" value="1"/>
</dbReference>